<evidence type="ECO:0000256" key="3">
    <source>
        <dbReference type="ARBA" id="ARBA00005848"/>
    </source>
</evidence>
<gene>
    <name evidence="14" type="ORF">HHSLTHF2_29970</name>
</gene>
<feature type="domain" description="Trimeric autotransporter adhesin YadA-like head" evidence="12">
    <location>
        <begin position="618"/>
        <end position="638"/>
    </location>
</feature>
<dbReference type="Gene3D" id="6.20.50.100">
    <property type="match status" value="4"/>
</dbReference>
<dbReference type="SUPFAM" id="SSF101967">
    <property type="entry name" value="Adhesin YadA, collagen-binding domain"/>
    <property type="match status" value="14"/>
</dbReference>
<feature type="domain" description="Trimeric autotransporter adhesin YadA-like stalk" evidence="13">
    <location>
        <begin position="1135"/>
        <end position="1178"/>
    </location>
</feature>
<evidence type="ECO:0000259" key="11">
    <source>
        <dbReference type="Pfam" id="PF03895"/>
    </source>
</evidence>
<dbReference type="PANTHER" id="PTHR24637">
    <property type="entry name" value="COLLAGEN"/>
    <property type="match status" value="1"/>
</dbReference>
<dbReference type="GO" id="GO:0009986">
    <property type="term" value="C:cell surface"/>
    <property type="evidence" value="ECO:0007669"/>
    <property type="project" value="UniProtKB-SubCell"/>
</dbReference>
<proteinExistence type="inferred from homology"/>
<feature type="domain" description="Trimeric autotransporter adhesin YadA-like head" evidence="12">
    <location>
        <begin position="1449"/>
        <end position="1470"/>
    </location>
</feature>
<dbReference type="Gene3D" id="6.10.250.2040">
    <property type="match status" value="1"/>
</dbReference>
<feature type="domain" description="Trimeric autotransporter adhesin YadA-like head" evidence="12">
    <location>
        <begin position="263"/>
        <end position="285"/>
    </location>
</feature>
<feature type="domain" description="Trimeric autotransporter adhesin YadA-like stalk" evidence="13">
    <location>
        <begin position="2426"/>
        <end position="2465"/>
    </location>
</feature>
<keyword evidence="6" id="KW-0812">Transmembrane</keyword>
<dbReference type="EMBL" id="AP022843">
    <property type="protein sequence ID" value="BCB09107.1"/>
    <property type="molecule type" value="Genomic_DNA"/>
</dbReference>
<dbReference type="InterPro" id="IPR005594">
    <property type="entry name" value="YadA_C"/>
</dbReference>
<feature type="domain" description="Trimeric autotransporter adhesin YadA-like head" evidence="12">
    <location>
        <begin position="1932"/>
        <end position="1954"/>
    </location>
</feature>
<feature type="domain" description="Trimeric autotransporter adhesin YadA-like head" evidence="12">
    <location>
        <begin position="806"/>
        <end position="830"/>
    </location>
</feature>
<feature type="domain" description="Trimeric autotransporter adhesin YadA-like head" evidence="12">
    <location>
        <begin position="9"/>
        <end position="31"/>
    </location>
</feature>
<accession>A0A6F8U610</accession>
<dbReference type="GO" id="GO:0015031">
    <property type="term" value="P:protein transport"/>
    <property type="evidence" value="ECO:0007669"/>
    <property type="project" value="UniProtKB-KW"/>
</dbReference>
<dbReference type="GO" id="GO:0009279">
    <property type="term" value="C:cell outer membrane"/>
    <property type="evidence" value="ECO:0007669"/>
    <property type="project" value="UniProtKB-SubCell"/>
</dbReference>
<feature type="domain" description="Trimeric autotransporter adhesin YadA-like head" evidence="12">
    <location>
        <begin position="210"/>
        <end position="235"/>
    </location>
</feature>
<dbReference type="Gene3D" id="3.30.1300.30">
    <property type="entry name" value="GSPII I/J protein-like"/>
    <property type="match status" value="1"/>
</dbReference>
<keyword evidence="9" id="KW-0472">Membrane</keyword>
<feature type="domain" description="Trimeric autotransporter adhesin YadA-like head" evidence="12">
    <location>
        <begin position="582"/>
        <end position="608"/>
    </location>
</feature>
<dbReference type="InterPro" id="IPR011049">
    <property type="entry name" value="Serralysin-like_metalloprot_C"/>
</dbReference>
<dbReference type="Pfam" id="PF05658">
    <property type="entry name" value="YadA_head"/>
    <property type="match status" value="17"/>
</dbReference>
<feature type="domain" description="Trimeric autotransporter adhesin YadA-like head" evidence="12">
    <location>
        <begin position="881"/>
        <end position="902"/>
    </location>
</feature>
<feature type="domain" description="Trimeric autotransporter adhesin YadA-like head" evidence="12">
    <location>
        <begin position="2077"/>
        <end position="2102"/>
    </location>
</feature>
<feature type="domain" description="Trimeric autotransporter adhesin YadA-like head" evidence="12">
    <location>
        <begin position="1399"/>
        <end position="1425"/>
    </location>
</feature>
<feature type="domain" description="Trimeric autotransporter adhesin YadA-like stalk" evidence="13">
    <location>
        <begin position="3932"/>
        <end position="3968"/>
    </location>
</feature>
<feature type="domain" description="Trimeric autotransporter adhesin YadA-like stalk" evidence="13">
    <location>
        <begin position="433"/>
        <end position="474"/>
    </location>
</feature>
<evidence type="ECO:0000256" key="9">
    <source>
        <dbReference type="ARBA" id="ARBA00023136"/>
    </source>
</evidence>
<keyword evidence="10" id="KW-0998">Cell outer membrane</keyword>
<feature type="domain" description="Trimeric autotransporter adhesin YadA-like stalk" evidence="13">
    <location>
        <begin position="1604"/>
        <end position="1628"/>
    </location>
</feature>
<comment type="subcellular location">
    <subcellularLocation>
        <location evidence="2">Cell outer membrane</location>
    </subcellularLocation>
    <subcellularLocation>
        <location evidence="1">Cell surface</location>
    </subcellularLocation>
</comment>
<feature type="domain" description="Trimeric autotransporter adhesin YadA-like head" evidence="12">
    <location>
        <begin position="654"/>
        <end position="679"/>
    </location>
</feature>
<feature type="domain" description="Trimeric autotransporter adhesin YadA-like head" evidence="12">
    <location>
        <begin position="848"/>
        <end position="874"/>
    </location>
</feature>
<dbReference type="Pfam" id="PF05662">
    <property type="entry name" value="YadA_stalk"/>
    <property type="match status" value="12"/>
</dbReference>
<dbReference type="SUPFAM" id="SSF54523">
    <property type="entry name" value="Pili subunits"/>
    <property type="match status" value="1"/>
</dbReference>
<feature type="domain" description="Trimeric autotransporter adhesin YadA-like stalk" evidence="13">
    <location>
        <begin position="736"/>
        <end position="777"/>
    </location>
</feature>
<keyword evidence="15" id="KW-1185">Reference proteome</keyword>
<dbReference type="CDD" id="cd12820">
    <property type="entry name" value="LbR_YadA-like"/>
    <property type="match status" value="3"/>
</dbReference>
<evidence type="ECO:0008006" key="16">
    <source>
        <dbReference type="Google" id="ProtNLM"/>
    </source>
</evidence>
<evidence type="ECO:0000256" key="10">
    <source>
        <dbReference type="ARBA" id="ARBA00023237"/>
    </source>
</evidence>
<reference evidence="14 15" key="1">
    <citation type="submission" date="2020-03" db="EMBL/GenBank/DDBJ databases">
        <title>Complete Genome Sequence of Halomonas hydrothermalis Strain Slthf2, Halophilic Bacterium Isolated from Deep-Sea Hydrothermal-Vent Environments.</title>
        <authorList>
            <person name="Takeyama N."/>
            <person name="Huang M."/>
            <person name="Sato K."/>
            <person name="Galipon J."/>
            <person name="Arakawa K."/>
        </authorList>
    </citation>
    <scope>NUCLEOTIDE SEQUENCE [LARGE SCALE GENOMIC DNA]</scope>
    <source>
        <strain evidence="14 15">Slthf2</strain>
    </source>
</reference>
<feature type="domain" description="Trimeric autotransporter adhesin YadA-like head" evidence="12">
    <location>
        <begin position="366"/>
        <end position="387"/>
    </location>
</feature>
<evidence type="ECO:0000313" key="15">
    <source>
        <dbReference type="Proteomes" id="UP000502259"/>
    </source>
</evidence>
<keyword evidence="7" id="KW-0732">Signal</keyword>
<dbReference type="Gene3D" id="1.20.5.170">
    <property type="match status" value="3"/>
</dbReference>
<evidence type="ECO:0000259" key="12">
    <source>
        <dbReference type="Pfam" id="PF05658"/>
    </source>
</evidence>
<dbReference type="Proteomes" id="UP000502259">
    <property type="component" value="Chromosome"/>
</dbReference>
<feature type="domain" description="Trimeric autotransporter adhesin YadA-like head" evidence="12">
    <location>
        <begin position="1852"/>
        <end position="1878"/>
    </location>
</feature>
<evidence type="ECO:0000256" key="8">
    <source>
        <dbReference type="ARBA" id="ARBA00022927"/>
    </source>
</evidence>
<evidence type="ECO:0000259" key="13">
    <source>
        <dbReference type="Pfam" id="PF05662"/>
    </source>
</evidence>
<feature type="domain" description="Trimeric autotransporter adhesin YadA-like stalk" evidence="13">
    <location>
        <begin position="165"/>
        <end position="189"/>
    </location>
</feature>
<sequence>MGSGAEAAKNAIALGHDAKATGSQSISIGTGNQVSGSGSGAIGDPTTITGAGSYSLGNDNTIDADTAGVFGNDNTLAATATGSRIVGNGNDIDVADAFVMGNGADVTVAEGVALGNGSIAGTGAGVAGYNPITGAADGLDAGIAATQSTTGAVAVGDAGAGVYRQITGVAAGTEDSDAVNVAQLKASETHYYSVNSSETGPGSNYDNDGATGVNALAAGVGASAAGDRATAVGSAARALTKSSVAIGDRAVASDTDRNIGEYSSVAIGDNAKAVADASIALGMNANAREFAAVAMGWDAEALAFNSMALGRAAKVGVDAWGGVAVGPNSKVFANATSGTAIGNRAQVEASSGTAVGSGAGAVSEFSLALGAGAVAQTPDGVAIGSGSLAMTAAGVAGYDPLTGLSSTDTSPTWVSTKGAVSIGLDSDIYDTRQINQLAAGTEDTDAVNVAQLKRVSDVANAGWNVQANSDAATNVAPGDTVQFVDGKNIDITRSGTDITVATADDVEFTNVNVSNNLDVDGNTYLGDDFSVVNNEAIYNVEPNQITNDYSVVNKKYIDGIETHYYSVNDDGIQQSNYSNDGAQGVNSLAAGTNALTESDRSVALGDGATTQVVGFEQVAIGHDAVATGNYDIAIGSEASGSGAFGVSVGHKSSTGTEGVAIGQNAKSTERGATALGQGAMAGHAGSVALGQDSVADGSTLAASPYQPLDANNNPIAVAAPTAASEVSVGSAGNERRITNVAAGAEDTDAVNVSQLKAVETLVASSGVNYYSVNDNGSQQSNYDNDGANGVDSMAAGIGASTDVVDGARATAVGFNATANGEDSVAIGSGSLATPQGARGVAVGVDSRAGGNSSIAIGDSSSAGHEDAIAIGRGAKTLSTWATAIGAGANAKGTYSLAAGWGAEAATSGVALGNGANANASFGVSIGSGSEASIEESVALGQASRTTTDATAETQATVGDLTYKGFAGQAQGRGRQVSIGQAGNERQIKHVAAGAINATSTDAINGSQLFATNDVLDNLAGSVKTAIGGETTLDDDGTITTKNVGDTGENNIHDAIKKVGGGWDVQVNSGAADKVASGETVQFVDGKNINITRESDQVIKVATADDVEFNQVTIGDTTNNTVLTSTADGLDVGGDKITNVQAGDVSNTSTDAVNGSQLFATNQNVATNTTNITKNTNEIAKGFNISADNGTDDNVQLGDTVNYTSGDNNIVTTVTDNQIDFGLASSIDVGSTNTVTIDGDAGTVSGLTNTTFDPNATYTGGQAATQEQLASVNSAVNKGWDLTANGEATGENIAPGETANFTQGKNIAITRTGNSIAVATADDVNFTNVNVSNNLDVDGNTYLGDNFSVVNNEAFYNVEPNQITNDYSVVNKKYVDGIETHYYSVNDGGIQQGNYANDGATGVNALAAGVGASAAGDRGVATGNNASAFDDDSVAIGTSAVASGGNTDHGAVAVGMRATATGDGATALGSETFATADGATAVGDDAGALARFSTSVGDGAKVEALSIAGVAIGAEATVSGFAAGGVAVGPLANVSALNGAAFGTGASATALGGIALGSGSVANTAAGETGYVPVGATAADGAAIAATNSTLRGAVSVGSAGNTRQITNVAAGTQDSDAVNVSQLKASETHYYSVNSSETGPGSNYDNKGATGNKALAAGVNASAAGSGATAVGNAASAAGNGGSVAIGSGASAPAISVVAIGTGAGVGLDPASRNIVAIGPKAAQNANAPYSVALGSASGLNMQGQDNVVIGRQSASNLVGIQNVAMGSFAFRESEGNNNTAVGYASGFETIGDFNSSYGVAAGRTVTGDSNTAIGPGAGRNVTGDYNVSLGFVAGNGVTADRTVSVGYQSTASASDAIALGTDAAASGERSIALGYDAIATGSIAMGASSRAGNGGAAFGDGAVATYNGGVIDSAIEAGAALGENALADVSGATALGTNSSVTVANGVALGSSSVADTNAGIAGYDPVTGMASTDTTATWQSTSGAVSVGDAANGVTRQITNVAAGTEDTDAVNVAQLQAAQAEATTHYYSVNDGGTQQNNYANDGAKGENSLAAGVAASTDVGASDAVAIGTYVRAYGESSIAIGSASRATGENSISIGQGNAVLGDASSAIGYSNYMNGADRTNILGYDNAVRNSDGGGVLGNKNAMYDANDSSIIGNDNYLQEADGTNILGYDNFLREADGTNILGYDNHLQKADFTNIIGSSNFLAEADGTNILGYDNHLQRADFSNILGYSHFVLDADKSSIIGYNSSLNDADGSHSIGNENSVRNSVGAGAFGNNSYLSDANGSYSIGNENSVRNSVGAGAFGNNSSLSSASDGSYSIGNENSVRNSVGAGVFGNNNYLRDANGSRIIGNDNNIDVADAFVMGNGADVSVIGGVALGSGSVADDSTLSDDAYSPTGDQNDVVGLNPASVVSVGSAGSERRITNVAAGSADTDAVNVSQLKAQGTSLVDKGFNITADNSSLANPDDNVKLGETVAYTSADSNIVTTLGDNEIDFGLSNDLTVGEAGPAGEDGYIGVDGKDGISGVAINGKDGSIGLTGPSGANGTISVIDGVPGVDGKDGITRIVIDDIEVATMEDGLKFSGNDNPADGFVTRKLNEELQIVGTGADTDTAGNPINYSSGNIKTVATQDNGIEIRFADTPNFQGADMGGEQITNVGSGKTDANGDAVTDIADANPDNAANIGDLQDITNVTGGGGFGLADASDAEVKQDLGATIKVHDPDGNIVTVADNATGELQLGLSNDLTVGEAGPAGEDGYIGVDGKDGVSGVAINGKDGSIGLTGPSGANGTISVIDGVPGVDGKDGITRIVIDDIEVATMEDGLKFAGNTGDTIAKKLNETLNIEGELADADDASGANLRVDSDSSKLNLVMAKNLTELDSATFGEPGTNDQFTINKDGVQFVDATGDQRADTPSITSTGIDGGDNQITGVGSGLDGQELADITGDDLNNAVNVGDLQDVSTAGNGGGFGLADASDAEVKQDLGATIKVHDPDGNIVTVADNATGELQLGLSNDLTVGEAGPAGEDGYIGVDGKDGVSGVAINGKDGSIGLTGPSGANGTISVIDGVPGVDGKDGITRIVIDDIEVATMEDGLKFSGNDNPADGFVTRKLNEELQIVGTGADTDTAGNPINYSSGNIKTVATQDNGIEIRFADTPNFQGADMGGEQITNVGSGKTDANGDAVTDIADANPDNAANIGDLQDITNVTGGGGFGLADASDAEVKQDLGATIKVHDPDGNIVTVADNATGELQLGLSNDLTVGEAGPAGEDGYIGVDGKDGISGVAINGKDGSIGLTGPSGANGTISVIDGVPGVDGKDGITRIVIDDIEVATMEDGLKFSGNDNPADGFVTRKLNEELQIVGTGADTDTAGNPINYSSGNIKTVATQDNGIEIRFADTPNFQGADMGGEQITNVGSGKTDANGDAVTDIADANPDNAANIGDLQDITNVTGGGGFGLADASDAEVKQDLGATIKVHDPDGNIVTVADNATGELQLELSNDLTVGEAGVDGVDGSIGVNGKDGSSVVLNGKDGTIGLTGPTGSTTIGIDGVNGSNGVDGESITRIVYDDQEVATLNDGLKFSGNDNPANGFVTRKLNEELQIVGTGAGTDTAGNPIDYSSGNIKTVATQDGGIQIQFADTPNFQGADMGGEQITNVGSGKTDANGDAVTDIADANPDNAANIGDLQDVSEVANAGWNVQTTGDAEAPELSNVAPSKNVDFVSSDGNVAITHTQDANGDTDVDYRLAANIDLGDEGSVQVGDTIVNNDGLTIAEGPSITNKGIDAGGNKITNVVEGDVSEDSKDAINGSQLYQIINSGDFDTRYVNTNDEGLAESDSFAIGKGSTAVGYEAQSDGENSLALGYQAMAKQYGSVALGANAQVGDAEIANLADDVRAAGNAHFIDLGSEDNAMRYDFAGISPVSTVSVGSVGNERTITNVAAGRITADSTDAINGSQLYAAMDFMGSLDDRLTIVEGDTGGGGADGAVMYDRDDNGDINYDSVTLEGKDGTKLTNVADGDISNDSSDAINGSQLHDTNQNVANNTTNIADNSQRITNNEGNIADNSQRITNNEGNIADNSQRITNNEGNIADNSQRITNNEGNIADNSQRITTNENSITDINETLGLGLNFGADEGDTVNRQLGDTVAITGDDNITTKTTGDGVQVTLNRDLDVDSVTTGNTTVNNDGVSIKDGPSMTVNGIDAGGTTITNVAPGVNESDAVNVGQMNELGRRFQNEIVNVQGRIDSVERNANAGSASAIAASTVPQAWMPGKSMIGVGAGTYGGESAVSVGISRLSDNGRWVIQGKVTGDSQSNFGAGIGAGWHW</sequence>
<evidence type="ECO:0000256" key="2">
    <source>
        <dbReference type="ARBA" id="ARBA00004442"/>
    </source>
</evidence>
<organism evidence="14 15">
    <name type="scientific">Halomonas hydrothermalis</name>
    <dbReference type="NCBI Taxonomy" id="115561"/>
    <lineage>
        <taxon>Bacteria</taxon>
        <taxon>Pseudomonadati</taxon>
        <taxon>Pseudomonadota</taxon>
        <taxon>Gammaproteobacteria</taxon>
        <taxon>Oceanospirillales</taxon>
        <taxon>Halomonadaceae</taxon>
        <taxon>Halomonas</taxon>
    </lineage>
</organism>
<evidence type="ECO:0000313" key="14">
    <source>
        <dbReference type="EMBL" id="BCB09107.1"/>
    </source>
</evidence>
<feature type="domain" description="Trimeric autotransporter adhesin YadA-like stalk" evidence="13">
    <location>
        <begin position="986"/>
        <end position="1027"/>
    </location>
</feature>
<dbReference type="Gene3D" id="2.20.70.140">
    <property type="match status" value="3"/>
</dbReference>
<evidence type="ECO:0000256" key="5">
    <source>
        <dbReference type="ARBA" id="ARBA00022452"/>
    </source>
</evidence>
<dbReference type="InterPro" id="IPR008635">
    <property type="entry name" value="Coiled_stalk_dom"/>
</dbReference>
<protein>
    <recommendedName>
        <fullName evidence="16">Autotransporter adhesin</fullName>
    </recommendedName>
</protein>
<comment type="similarity">
    <text evidence="3">Belongs to the autotransporter-2 (AT-2) (TC 1.B.40) family.</text>
</comment>
<dbReference type="Gene3D" id="1.20.5.340">
    <property type="match status" value="1"/>
</dbReference>
<keyword evidence="8" id="KW-0653">Protein transport</keyword>
<dbReference type="PANTHER" id="PTHR24637:SF421">
    <property type="entry name" value="CUTICLE COLLAGEN DPY-2"/>
    <property type="match status" value="1"/>
</dbReference>
<dbReference type="Gene3D" id="2.150.10.10">
    <property type="entry name" value="Serralysin-like metalloprotease, C-terminal"/>
    <property type="match status" value="15"/>
</dbReference>
<evidence type="ECO:0000256" key="7">
    <source>
        <dbReference type="ARBA" id="ARBA00022729"/>
    </source>
</evidence>
<dbReference type="InterPro" id="IPR045584">
    <property type="entry name" value="Pilin-like"/>
</dbReference>
<evidence type="ECO:0000256" key="1">
    <source>
        <dbReference type="ARBA" id="ARBA00004241"/>
    </source>
</evidence>
<feature type="domain" description="Trimeric autotransporter adhesin YadA-like stalk" evidence="13">
    <location>
        <begin position="3786"/>
        <end position="3814"/>
    </location>
</feature>
<dbReference type="InterPro" id="IPR008640">
    <property type="entry name" value="Adhesin_Head_dom"/>
</dbReference>
<name>A0A6F8U610_9GAMM</name>
<feature type="domain" description="Trimeric autotransporter adhesin YadA-like stalk" evidence="13">
    <location>
        <begin position="4204"/>
        <end position="4239"/>
    </location>
</feature>
<feature type="domain" description="Trimeric autotransporter adhesin YadA-like head" evidence="12">
    <location>
        <begin position="3836"/>
        <end position="3862"/>
    </location>
</feature>
<keyword evidence="4" id="KW-0813">Transport</keyword>
<keyword evidence="5" id="KW-1134">Transmembrane beta strand</keyword>
<evidence type="ECO:0000256" key="4">
    <source>
        <dbReference type="ARBA" id="ARBA00022448"/>
    </source>
</evidence>
<feature type="domain" description="Trimeric autotransporter adhesin YadA-like stalk" evidence="13">
    <location>
        <begin position="4007"/>
        <end position="4049"/>
    </location>
</feature>
<evidence type="ECO:0000256" key="6">
    <source>
        <dbReference type="ARBA" id="ARBA00022692"/>
    </source>
</evidence>
<feature type="domain" description="Trimeric autotransporter adhesin YadA-like head" evidence="12">
    <location>
        <begin position="1430"/>
        <end position="1445"/>
    </location>
</feature>
<dbReference type="Pfam" id="PF03895">
    <property type="entry name" value="YadA_anchor"/>
    <property type="match status" value="1"/>
</dbReference>
<feature type="domain" description="Trimeric autotransporter adhesin YadA-like stalk" evidence="13">
    <location>
        <begin position="1999"/>
        <end position="2037"/>
    </location>
</feature>
<feature type="domain" description="Trimeric autotransporter adhesin YadA-like C-terminal membrane anchor" evidence="11">
    <location>
        <begin position="4261"/>
        <end position="4321"/>
    </location>
</feature>